<keyword evidence="5" id="KW-0325">Glycoprotein</keyword>
<feature type="domain" description="VWFD" evidence="6">
    <location>
        <begin position="3"/>
        <end position="392"/>
    </location>
</feature>
<sequence>MPATCSIDGGSHITTYDQSHYNIHGDCNYVLSKDCNGNSFIILTELRKCGLTDSETCLKSATLIINGGETVTGYHDSALLAGSSGMQSGISAPLVGLCGNFNDKQSDDFQTISGVIEGTAASFANTWKTQADCANNCMFDTCNCEKSEECLCASLSAYVHACAVKGIILTEWRSDVCTKYMNNCPKTLSYTYSTSTCQHTCRSLSEPDVTCSINFTPVDGCTCAKDFYMDDSGKCVPAEACPCYFKGSAVPSGEVVHDNGVMCTCNLGKLACIGAVEPTCTAPMVYFDCKNASVGTKGAECQKSCQTLDMACDHCGKDGSSNSFRVITENIPCGSTGTTCSKSIKVFLGGKVCGLCGNYDGDGNNDFTTRSLSVVGDVTEFGNSWKMSQTCPDANVPRDACSANPYRKSWSQKQCSIINSKAFSACHAQIDPSKYYDACVTDSCACDSGGDCECFCTAVAAYAQACGEFGICVSWRSPNICPLFCDYYNPEGECEWHYKPCGAPCMKTCRNPTGRCVHDLSGLEGCYPSCPAEKPFFNEEEMKCVSQCDCYDDEEKHYKVGEDVPTTENCKTCKCSMSGLVECKYQKEGTTPVSTICVKEVCKWSEWIDASYPKDGERNGDFDTYENIRKKGISICSHPQDIQCRAERFPDTPLAELEQVVQCNVSFGLICRNDQQLPPICYNYEIRVMCCNFEKWTNWIDVNIPTSGIDGGEKETLEDIIAKDKNICRNPKYIECRAEDYPGISIDNIGQKVQCDITVGLVCNNKDQIGEDKQCYNYQTTYYHYYYYNYSSATNYNRNHNYYNHHTYYNNTNYYHYYYNYSSAFNYNHYHSYYYNTKYYHYYYYSATNYNRNHNYNHYYTYYYNYSSANNYKRNHNYHHHHHHTYYFNTNYYHYYFYNSINRLPSTMQVD</sequence>
<dbReference type="SMART" id="SM00216">
    <property type="entry name" value="VWD"/>
    <property type="match status" value="1"/>
</dbReference>
<organism evidence="7 8">
    <name type="scientific">Ranitomeya imitator</name>
    <name type="common">mimic poison frog</name>
    <dbReference type="NCBI Taxonomy" id="111125"/>
    <lineage>
        <taxon>Eukaryota</taxon>
        <taxon>Metazoa</taxon>
        <taxon>Chordata</taxon>
        <taxon>Craniata</taxon>
        <taxon>Vertebrata</taxon>
        <taxon>Euteleostomi</taxon>
        <taxon>Amphibia</taxon>
        <taxon>Batrachia</taxon>
        <taxon>Anura</taxon>
        <taxon>Neobatrachia</taxon>
        <taxon>Hyloidea</taxon>
        <taxon>Dendrobatidae</taxon>
        <taxon>Dendrobatinae</taxon>
        <taxon>Ranitomeya</taxon>
    </lineage>
</organism>
<dbReference type="SMART" id="SM00832">
    <property type="entry name" value="C8"/>
    <property type="match status" value="2"/>
</dbReference>
<dbReference type="InterPro" id="IPR025155">
    <property type="entry name" value="WxxW_domain"/>
</dbReference>
<protein>
    <recommendedName>
        <fullName evidence="6">VWFD domain-containing protein</fullName>
    </recommendedName>
</protein>
<accession>A0ABN9MDM5</accession>
<gene>
    <name evidence="7" type="ORF">RIMI_LOCUS18432598</name>
</gene>
<evidence type="ECO:0000256" key="5">
    <source>
        <dbReference type="ARBA" id="ARBA00023180"/>
    </source>
</evidence>
<dbReference type="Pfam" id="PF08742">
    <property type="entry name" value="C8"/>
    <property type="match status" value="2"/>
</dbReference>
<keyword evidence="2" id="KW-0964">Secreted</keyword>
<comment type="caution">
    <text evidence="7">The sequence shown here is derived from an EMBL/GenBank/DDBJ whole genome shotgun (WGS) entry which is preliminary data.</text>
</comment>
<reference evidence="7" key="1">
    <citation type="submission" date="2023-07" db="EMBL/GenBank/DDBJ databases">
        <authorList>
            <person name="Stuckert A."/>
        </authorList>
    </citation>
    <scope>NUCLEOTIDE SEQUENCE</scope>
</reference>
<evidence type="ECO:0000313" key="8">
    <source>
        <dbReference type="Proteomes" id="UP001176940"/>
    </source>
</evidence>
<evidence type="ECO:0000313" key="7">
    <source>
        <dbReference type="EMBL" id="CAJ0962914.1"/>
    </source>
</evidence>
<proteinExistence type="predicted"/>
<dbReference type="Pfam" id="PF13330">
    <property type="entry name" value="Mucin2_WxxW"/>
    <property type="match status" value="2"/>
</dbReference>
<dbReference type="InterPro" id="IPR036084">
    <property type="entry name" value="Ser_inhib-like_sf"/>
</dbReference>
<dbReference type="InterPro" id="IPR014853">
    <property type="entry name" value="VWF/SSPO/ZAN-like_Cys-rich_dom"/>
</dbReference>
<dbReference type="Gene3D" id="2.10.25.10">
    <property type="entry name" value="Laminin"/>
    <property type="match status" value="1"/>
</dbReference>
<dbReference type="PROSITE" id="PS51233">
    <property type="entry name" value="VWFD"/>
    <property type="match status" value="1"/>
</dbReference>
<keyword evidence="3" id="KW-0732">Signal</keyword>
<name>A0ABN9MDM5_9NEOB</name>
<dbReference type="EMBL" id="CAUEEQ010056186">
    <property type="protein sequence ID" value="CAJ0962914.1"/>
    <property type="molecule type" value="Genomic_DNA"/>
</dbReference>
<dbReference type="PANTHER" id="PTHR11339">
    <property type="entry name" value="EXTRACELLULAR MATRIX GLYCOPROTEIN RELATED"/>
    <property type="match status" value="1"/>
</dbReference>
<evidence type="ECO:0000256" key="1">
    <source>
        <dbReference type="ARBA" id="ARBA00004613"/>
    </source>
</evidence>
<evidence type="ECO:0000256" key="4">
    <source>
        <dbReference type="ARBA" id="ARBA00023157"/>
    </source>
</evidence>
<dbReference type="InterPro" id="IPR050780">
    <property type="entry name" value="Mucin_vWF_Thrombospondin_sf"/>
</dbReference>
<dbReference type="PANTHER" id="PTHR11339:SF408">
    <property type="entry name" value="MUCIN-5B"/>
    <property type="match status" value="1"/>
</dbReference>
<keyword evidence="8" id="KW-1185">Reference proteome</keyword>
<dbReference type="InterPro" id="IPR058753">
    <property type="entry name" value="TIL_OTOGL_Mucin"/>
</dbReference>
<dbReference type="CDD" id="cd19941">
    <property type="entry name" value="TIL"/>
    <property type="match status" value="1"/>
</dbReference>
<evidence type="ECO:0000256" key="2">
    <source>
        <dbReference type="ARBA" id="ARBA00022525"/>
    </source>
</evidence>
<comment type="subcellular location">
    <subcellularLocation>
        <location evidence="1">Secreted</location>
    </subcellularLocation>
</comment>
<evidence type="ECO:0000259" key="6">
    <source>
        <dbReference type="PROSITE" id="PS51233"/>
    </source>
</evidence>
<dbReference type="SUPFAM" id="SSF57567">
    <property type="entry name" value="Serine protease inhibitors"/>
    <property type="match status" value="2"/>
</dbReference>
<dbReference type="Pfam" id="PF01826">
    <property type="entry name" value="TIL"/>
    <property type="match status" value="1"/>
</dbReference>
<keyword evidence="4" id="KW-1015">Disulfide bond</keyword>
<dbReference type="Pfam" id="PF00094">
    <property type="entry name" value="VWD"/>
    <property type="match status" value="2"/>
</dbReference>
<evidence type="ECO:0000256" key="3">
    <source>
        <dbReference type="ARBA" id="ARBA00022729"/>
    </source>
</evidence>
<dbReference type="InterPro" id="IPR002919">
    <property type="entry name" value="TIL_dom"/>
</dbReference>
<dbReference type="InterPro" id="IPR001846">
    <property type="entry name" value="VWF_type-D"/>
</dbReference>
<dbReference type="Pfam" id="PF25962">
    <property type="entry name" value="TIL_OTOGL_Mucin"/>
    <property type="match status" value="1"/>
</dbReference>
<dbReference type="Proteomes" id="UP001176940">
    <property type="component" value="Unassembled WGS sequence"/>
</dbReference>